<evidence type="ECO:0000313" key="1">
    <source>
        <dbReference type="EMBL" id="TPE44941.1"/>
    </source>
</evidence>
<proteinExistence type="predicted"/>
<gene>
    <name evidence="1" type="ORF">FJM65_07965</name>
</gene>
<evidence type="ECO:0008006" key="3">
    <source>
        <dbReference type="Google" id="ProtNLM"/>
    </source>
</evidence>
<protein>
    <recommendedName>
        <fullName evidence="3">DUF1349 domain-containing protein</fullName>
    </recommendedName>
</protein>
<comment type="caution">
    <text evidence="1">The sequence shown here is derived from an EMBL/GenBank/DDBJ whole genome shotgun (WGS) entry which is preliminary data.</text>
</comment>
<organism evidence="1 2">
    <name type="scientific">Pontibacter mangrovi</name>
    <dbReference type="NCBI Taxonomy" id="2589816"/>
    <lineage>
        <taxon>Bacteria</taxon>
        <taxon>Pseudomonadati</taxon>
        <taxon>Bacteroidota</taxon>
        <taxon>Cytophagia</taxon>
        <taxon>Cytophagales</taxon>
        <taxon>Hymenobacteraceae</taxon>
        <taxon>Pontibacter</taxon>
    </lineage>
</organism>
<accession>A0A501WCJ1</accession>
<name>A0A501WCJ1_9BACT</name>
<evidence type="ECO:0000313" key="2">
    <source>
        <dbReference type="Proteomes" id="UP000316727"/>
    </source>
</evidence>
<dbReference type="Gene3D" id="2.60.40.10">
    <property type="entry name" value="Immunoglobulins"/>
    <property type="match status" value="1"/>
</dbReference>
<keyword evidence="2" id="KW-1185">Reference proteome</keyword>
<dbReference type="OrthoDB" id="9803616at2"/>
<dbReference type="AlphaFoldDB" id="A0A501WCJ1"/>
<sequence length="263" mass="27887">MAQESGILLEVSDNGTSGWTQLASLPAGTTSYQHTGLTPGVAKYYRAKALGNGSTTTDSAYTAVVSNATSDGALFSDYFEGAAGAVDSSKWTRRGASSQVTFAKDGTGRLRLESTGGGTGTAYDDALVSIPTFGDCYVEFPLVTSVHTANVFYFGFEVDADNYVVLSRKTDAATYANARYLQKLAGTTTYTDSSPVVAIDGRWRIKRQGNVFTFSKSNDNGATWQDVHSRTAAIGASAKIMLGVAAAGDTRLQFMDYLKVMPL</sequence>
<dbReference type="Proteomes" id="UP000316727">
    <property type="component" value="Unassembled WGS sequence"/>
</dbReference>
<dbReference type="EMBL" id="VFRQ01000003">
    <property type="protein sequence ID" value="TPE44941.1"/>
    <property type="molecule type" value="Genomic_DNA"/>
</dbReference>
<dbReference type="SUPFAM" id="SSF50939">
    <property type="entry name" value="Sialidases"/>
    <property type="match status" value="1"/>
</dbReference>
<dbReference type="RefSeq" id="WP_140620966.1">
    <property type="nucleotide sequence ID" value="NZ_VFRQ01000003.1"/>
</dbReference>
<dbReference type="InterPro" id="IPR013783">
    <property type="entry name" value="Ig-like_fold"/>
</dbReference>
<reference evidence="1 2" key="1">
    <citation type="submission" date="2019-06" db="EMBL/GenBank/DDBJ databases">
        <title>A novel bacterium of genus Pontibacter, isolated from marine sediment.</title>
        <authorList>
            <person name="Huang H."/>
            <person name="Mo K."/>
            <person name="Hu Y."/>
        </authorList>
    </citation>
    <scope>NUCLEOTIDE SEQUENCE [LARGE SCALE GENOMIC DNA]</scope>
    <source>
        <strain evidence="1 2">HB172049</strain>
    </source>
</reference>
<dbReference type="InterPro" id="IPR036278">
    <property type="entry name" value="Sialidase_sf"/>
</dbReference>